<evidence type="ECO:0000256" key="1">
    <source>
        <dbReference type="ARBA" id="ARBA00004141"/>
    </source>
</evidence>
<comment type="similarity">
    <text evidence="5">Belongs to the SAT4 family.</text>
</comment>
<feature type="transmembrane region" description="Helical" evidence="7">
    <location>
        <begin position="213"/>
        <end position="237"/>
    </location>
</feature>
<feature type="compositionally biased region" description="Polar residues" evidence="6">
    <location>
        <begin position="330"/>
        <end position="339"/>
    </location>
</feature>
<evidence type="ECO:0000256" key="7">
    <source>
        <dbReference type="SAM" id="Phobius"/>
    </source>
</evidence>
<feature type="transmembrane region" description="Helical" evidence="7">
    <location>
        <begin position="105"/>
        <end position="124"/>
    </location>
</feature>
<gene>
    <name evidence="9" type="ORF">BU16DRAFT_558008</name>
</gene>
<dbReference type="Pfam" id="PF20684">
    <property type="entry name" value="Fung_rhodopsin"/>
    <property type="match status" value="1"/>
</dbReference>
<reference evidence="9" key="1">
    <citation type="journal article" date="2020" name="Stud. Mycol.">
        <title>101 Dothideomycetes genomes: a test case for predicting lifestyles and emergence of pathogens.</title>
        <authorList>
            <person name="Haridas S."/>
            <person name="Albert R."/>
            <person name="Binder M."/>
            <person name="Bloem J."/>
            <person name="Labutti K."/>
            <person name="Salamov A."/>
            <person name="Andreopoulos B."/>
            <person name="Baker S."/>
            <person name="Barry K."/>
            <person name="Bills G."/>
            <person name="Bluhm B."/>
            <person name="Cannon C."/>
            <person name="Castanera R."/>
            <person name="Culley D."/>
            <person name="Daum C."/>
            <person name="Ezra D."/>
            <person name="Gonzalez J."/>
            <person name="Henrissat B."/>
            <person name="Kuo A."/>
            <person name="Liang C."/>
            <person name="Lipzen A."/>
            <person name="Lutzoni F."/>
            <person name="Magnuson J."/>
            <person name="Mondo S."/>
            <person name="Nolan M."/>
            <person name="Ohm R."/>
            <person name="Pangilinan J."/>
            <person name="Park H.-J."/>
            <person name="Ramirez L."/>
            <person name="Alfaro M."/>
            <person name="Sun H."/>
            <person name="Tritt A."/>
            <person name="Yoshinaga Y."/>
            <person name="Zwiers L.-H."/>
            <person name="Turgeon B."/>
            <person name="Goodwin S."/>
            <person name="Spatafora J."/>
            <person name="Crous P."/>
            <person name="Grigoriev I."/>
        </authorList>
    </citation>
    <scope>NUCLEOTIDE SEQUENCE</scope>
    <source>
        <strain evidence="9">CBS 269.34</strain>
    </source>
</reference>
<keyword evidence="4 7" id="KW-0472">Membrane</keyword>
<dbReference type="InterPro" id="IPR052337">
    <property type="entry name" value="SAT4-like"/>
</dbReference>
<dbReference type="PANTHER" id="PTHR33048">
    <property type="entry name" value="PTH11-LIKE INTEGRAL MEMBRANE PROTEIN (AFU_ORTHOLOGUE AFUA_5G11245)"/>
    <property type="match status" value="1"/>
</dbReference>
<feature type="transmembrane region" description="Helical" evidence="7">
    <location>
        <begin position="55"/>
        <end position="85"/>
    </location>
</feature>
<feature type="domain" description="Rhodopsin" evidence="8">
    <location>
        <begin position="39"/>
        <end position="281"/>
    </location>
</feature>
<dbReference type="InterPro" id="IPR049326">
    <property type="entry name" value="Rhodopsin_dom_fungi"/>
</dbReference>
<organism evidence="9 10">
    <name type="scientific">Lophium mytilinum</name>
    <dbReference type="NCBI Taxonomy" id="390894"/>
    <lineage>
        <taxon>Eukaryota</taxon>
        <taxon>Fungi</taxon>
        <taxon>Dikarya</taxon>
        <taxon>Ascomycota</taxon>
        <taxon>Pezizomycotina</taxon>
        <taxon>Dothideomycetes</taxon>
        <taxon>Pleosporomycetidae</taxon>
        <taxon>Mytilinidiales</taxon>
        <taxon>Mytilinidiaceae</taxon>
        <taxon>Lophium</taxon>
    </lineage>
</organism>
<evidence type="ECO:0000256" key="3">
    <source>
        <dbReference type="ARBA" id="ARBA00022989"/>
    </source>
</evidence>
<protein>
    <recommendedName>
        <fullName evidence="8">Rhodopsin domain-containing protein</fullName>
    </recommendedName>
</protein>
<evidence type="ECO:0000256" key="5">
    <source>
        <dbReference type="ARBA" id="ARBA00038359"/>
    </source>
</evidence>
<dbReference type="PANTHER" id="PTHR33048:SF47">
    <property type="entry name" value="INTEGRAL MEMBRANE PROTEIN-RELATED"/>
    <property type="match status" value="1"/>
</dbReference>
<feature type="region of interest" description="Disordered" evidence="6">
    <location>
        <begin position="312"/>
        <end position="346"/>
    </location>
</feature>
<evidence type="ECO:0000256" key="2">
    <source>
        <dbReference type="ARBA" id="ARBA00022692"/>
    </source>
</evidence>
<comment type="subcellular location">
    <subcellularLocation>
        <location evidence="1">Membrane</location>
        <topology evidence="1">Multi-pass membrane protein</topology>
    </subcellularLocation>
</comment>
<keyword evidence="3 7" id="KW-1133">Transmembrane helix</keyword>
<feature type="transmembrane region" description="Helical" evidence="7">
    <location>
        <begin position="178"/>
        <end position="201"/>
    </location>
</feature>
<proteinExistence type="inferred from homology"/>
<sequence>MVRTIDGHVPNYVNPATRVPEFLGVQISLTVLALIIVILRVYTRKLLRNVFGIEDWLTILAVFLLCVATICSGLGVMGGTGLHYYDLPKTVNKRLAASASYVNQVLYQPVLCLTKVSISMFYITTFGVKVRRPCQVIIGVSILFVIACTVVEFTQCRPTYMLWTGTRPEGYKCINQPMFFKVTGFVSLAIDLAIFIVPLPVVWNLQAPTRTRLALILIFSVGLVSMGAEVARLVIWFHKNDGNRQNPDSTWNRVDIVDWSCIEQATGIICASLPHLKAFFAKFVPGLVDSLIHSSKGGSGVLGSGKKSSTNISSHIISSPNPKDFKIGDATSTPSSHRFSQLKDDNSEEYMLDTMVGPSTREKKTSAIVRTSEWSVDR</sequence>
<feature type="transmembrane region" description="Helical" evidence="7">
    <location>
        <begin position="136"/>
        <end position="154"/>
    </location>
</feature>
<dbReference type="OrthoDB" id="5283415at2759"/>
<name>A0A6A6R8D4_9PEZI</name>
<keyword evidence="10" id="KW-1185">Reference proteome</keyword>
<feature type="transmembrane region" description="Helical" evidence="7">
    <location>
        <begin position="22"/>
        <end position="43"/>
    </location>
</feature>
<dbReference type="GO" id="GO:0016020">
    <property type="term" value="C:membrane"/>
    <property type="evidence" value="ECO:0007669"/>
    <property type="project" value="UniProtKB-SubCell"/>
</dbReference>
<evidence type="ECO:0000259" key="8">
    <source>
        <dbReference type="Pfam" id="PF20684"/>
    </source>
</evidence>
<keyword evidence="2 7" id="KW-0812">Transmembrane</keyword>
<dbReference type="AlphaFoldDB" id="A0A6A6R8D4"/>
<accession>A0A6A6R8D4</accession>
<dbReference type="Proteomes" id="UP000799750">
    <property type="component" value="Unassembled WGS sequence"/>
</dbReference>
<dbReference type="EMBL" id="MU004184">
    <property type="protein sequence ID" value="KAF2499697.1"/>
    <property type="molecule type" value="Genomic_DNA"/>
</dbReference>
<evidence type="ECO:0000256" key="4">
    <source>
        <dbReference type="ARBA" id="ARBA00023136"/>
    </source>
</evidence>
<evidence type="ECO:0000313" key="10">
    <source>
        <dbReference type="Proteomes" id="UP000799750"/>
    </source>
</evidence>
<evidence type="ECO:0000313" key="9">
    <source>
        <dbReference type="EMBL" id="KAF2499697.1"/>
    </source>
</evidence>
<evidence type="ECO:0000256" key="6">
    <source>
        <dbReference type="SAM" id="MobiDB-lite"/>
    </source>
</evidence>